<dbReference type="Pfam" id="PF00892">
    <property type="entry name" value="EamA"/>
    <property type="match status" value="1"/>
</dbReference>
<dbReference type="Gene3D" id="1.10.3730.20">
    <property type="match status" value="1"/>
</dbReference>
<feature type="transmembrane region" description="Helical" evidence="11">
    <location>
        <begin position="6"/>
        <end position="23"/>
    </location>
</feature>
<evidence type="ECO:0000256" key="3">
    <source>
        <dbReference type="ARBA" id="ARBA00022516"/>
    </source>
</evidence>
<keyword evidence="7" id="KW-0448">Lipopolysaccharide biosynthesis</keyword>
<keyword evidence="4" id="KW-0997">Cell inner membrane</keyword>
<feature type="domain" description="EamA" evidence="12">
    <location>
        <begin position="53"/>
        <end position="121"/>
    </location>
</feature>
<evidence type="ECO:0000256" key="6">
    <source>
        <dbReference type="ARBA" id="ARBA00022692"/>
    </source>
</evidence>
<protein>
    <submittedName>
        <fullName evidence="13">SMR family transporter</fullName>
    </submittedName>
</protein>
<feature type="transmembrane region" description="Helical" evidence="11">
    <location>
        <begin position="54"/>
        <end position="71"/>
    </location>
</feature>
<comment type="subcellular location">
    <subcellularLocation>
        <location evidence="1">Cell membrane</location>
        <topology evidence="1">Multi-pass membrane protein</topology>
    </subcellularLocation>
</comment>
<dbReference type="Proteomes" id="UP001204142">
    <property type="component" value="Unassembled WGS sequence"/>
</dbReference>
<keyword evidence="9" id="KW-0443">Lipid metabolism</keyword>
<evidence type="ECO:0000256" key="7">
    <source>
        <dbReference type="ARBA" id="ARBA00022985"/>
    </source>
</evidence>
<organism evidence="13 14">
    <name type="scientific">Limnobacter humi</name>
    <dbReference type="NCBI Taxonomy" id="1778671"/>
    <lineage>
        <taxon>Bacteria</taxon>
        <taxon>Pseudomonadati</taxon>
        <taxon>Pseudomonadota</taxon>
        <taxon>Betaproteobacteria</taxon>
        <taxon>Burkholderiales</taxon>
        <taxon>Burkholderiaceae</taxon>
        <taxon>Limnobacter</taxon>
    </lineage>
</organism>
<dbReference type="SUPFAM" id="SSF103481">
    <property type="entry name" value="Multidrug resistance efflux transporter EmrE"/>
    <property type="match status" value="1"/>
</dbReference>
<dbReference type="InterPro" id="IPR037185">
    <property type="entry name" value="EmrE-like"/>
</dbReference>
<dbReference type="PANTHER" id="PTHR30561">
    <property type="entry name" value="SMR FAMILY PROTON-DEPENDENT DRUG EFFLUX TRANSPORTER SUGE"/>
    <property type="match status" value="1"/>
</dbReference>
<dbReference type="EMBL" id="JANIGO010000004">
    <property type="protein sequence ID" value="MCQ8897156.1"/>
    <property type="molecule type" value="Genomic_DNA"/>
</dbReference>
<evidence type="ECO:0000256" key="1">
    <source>
        <dbReference type="ARBA" id="ARBA00004651"/>
    </source>
</evidence>
<dbReference type="InterPro" id="IPR000620">
    <property type="entry name" value="EamA_dom"/>
</dbReference>
<evidence type="ECO:0000256" key="5">
    <source>
        <dbReference type="ARBA" id="ARBA00022556"/>
    </source>
</evidence>
<evidence type="ECO:0000256" key="8">
    <source>
        <dbReference type="ARBA" id="ARBA00022989"/>
    </source>
</evidence>
<keyword evidence="6 11" id="KW-0812">Transmembrane</keyword>
<keyword evidence="5" id="KW-0441">Lipid A biosynthesis</keyword>
<dbReference type="RefSeq" id="WP_256764957.1">
    <property type="nucleotide sequence ID" value="NZ_JANIGO010000004.1"/>
</dbReference>
<reference evidence="13 14" key="1">
    <citation type="submission" date="2022-07" db="EMBL/GenBank/DDBJ databases">
        <authorList>
            <person name="Xamxidin M."/>
            <person name="Wu M."/>
        </authorList>
    </citation>
    <scope>NUCLEOTIDE SEQUENCE [LARGE SCALE GENOMIC DNA]</scope>
    <source>
        <strain evidence="13 14">NBRC 111650</strain>
    </source>
</reference>
<keyword evidence="10 11" id="KW-0472">Membrane</keyword>
<keyword evidence="2" id="KW-1003">Cell membrane</keyword>
<accession>A0ABT1WJD6</accession>
<comment type="caution">
    <text evidence="13">The sequence shown here is derived from an EMBL/GenBank/DDBJ whole genome shotgun (WGS) entry which is preliminary data.</text>
</comment>
<keyword evidence="8 11" id="KW-1133">Transmembrane helix</keyword>
<sequence length="123" mass="13214">MTVYAFGLVLTGVLLNAIAQFLLKMATNKVGVIEVSSAVSLSALSALFFQWPMMLGLLCYGVSLLVWLMALSRVDVTLAYPMLAIGYVVNALAAQYYLGEVVSLQRWLAIGIILVGVALLARS</sequence>
<dbReference type="PANTHER" id="PTHR30561:SF9">
    <property type="entry name" value="4-AMINO-4-DEOXY-L-ARABINOSE-PHOSPHOUNDECAPRENOL FLIPPASE SUBUNIT ARNF-RELATED"/>
    <property type="match status" value="1"/>
</dbReference>
<evidence type="ECO:0000256" key="2">
    <source>
        <dbReference type="ARBA" id="ARBA00022475"/>
    </source>
</evidence>
<evidence type="ECO:0000256" key="11">
    <source>
        <dbReference type="SAM" id="Phobius"/>
    </source>
</evidence>
<gene>
    <name evidence="13" type="ORF">NQT62_12000</name>
</gene>
<evidence type="ECO:0000256" key="10">
    <source>
        <dbReference type="ARBA" id="ARBA00023136"/>
    </source>
</evidence>
<dbReference type="InterPro" id="IPR000390">
    <property type="entry name" value="Small_drug/metabolite_transptr"/>
</dbReference>
<evidence type="ECO:0000313" key="13">
    <source>
        <dbReference type="EMBL" id="MCQ8897156.1"/>
    </source>
</evidence>
<evidence type="ECO:0000259" key="12">
    <source>
        <dbReference type="Pfam" id="PF00892"/>
    </source>
</evidence>
<keyword evidence="14" id="KW-1185">Reference proteome</keyword>
<keyword evidence="3" id="KW-0444">Lipid biosynthesis</keyword>
<feature type="transmembrane region" description="Helical" evidence="11">
    <location>
        <begin position="78"/>
        <end position="98"/>
    </location>
</feature>
<proteinExistence type="predicted"/>
<evidence type="ECO:0000313" key="14">
    <source>
        <dbReference type="Proteomes" id="UP001204142"/>
    </source>
</evidence>
<name>A0ABT1WJD6_9BURK</name>
<evidence type="ECO:0000256" key="9">
    <source>
        <dbReference type="ARBA" id="ARBA00023098"/>
    </source>
</evidence>
<feature type="transmembrane region" description="Helical" evidence="11">
    <location>
        <begin position="104"/>
        <end position="121"/>
    </location>
</feature>
<evidence type="ECO:0000256" key="4">
    <source>
        <dbReference type="ARBA" id="ARBA00022519"/>
    </source>
</evidence>